<dbReference type="PANTHER" id="PTHR32024:SF1">
    <property type="entry name" value="KTR SYSTEM POTASSIUM UPTAKE PROTEIN B"/>
    <property type="match status" value="1"/>
</dbReference>
<dbReference type="GO" id="GO:0030001">
    <property type="term" value="P:metal ion transport"/>
    <property type="evidence" value="ECO:0007669"/>
    <property type="project" value="UniProtKB-ARBA"/>
</dbReference>
<keyword evidence="6" id="KW-0406">Ion transport</keyword>
<evidence type="ECO:0000313" key="10">
    <source>
        <dbReference type="Proteomes" id="UP000063964"/>
    </source>
</evidence>
<proteinExistence type="predicted"/>
<protein>
    <recommendedName>
        <fullName evidence="11">Potassium transporter</fullName>
    </recommendedName>
</protein>
<dbReference type="InterPro" id="IPR003445">
    <property type="entry name" value="Cat_transpt"/>
</dbReference>
<reference evidence="10" key="1">
    <citation type="submission" date="2016-02" db="EMBL/GenBank/DDBJ databases">
        <authorList>
            <person name="Holder M.E."/>
            <person name="Ajami N.J."/>
            <person name="Petrosino J.F."/>
        </authorList>
    </citation>
    <scope>NUCLEOTIDE SEQUENCE [LARGE SCALE GENOMIC DNA]</scope>
    <source>
        <strain evidence="10">DSM 12838</strain>
    </source>
</reference>
<evidence type="ECO:0000256" key="1">
    <source>
        <dbReference type="ARBA" id="ARBA00004651"/>
    </source>
</evidence>
<evidence type="ECO:0008006" key="11">
    <source>
        <dbReference type="Google" id="ProtNLM"/>
    </source>
</evidence>
<accession>A0A0X8JP21</accession>
<evidence type="ECO:0000313" key="9">
    <source>
        <dbReference type="EMBL" id="AMD91933.1"/>
    </source>
</evidence>
<keyword evidence="7 8" id="KW-0472">Membrane</keyword>
<dbReference type="Pfam" id="PF02386">
    <property type="entry name" value="TrkH"/>
    <property type="match status" value="1"/>
</dbReference>
<evidence type="ECO:0000256" key="5">
    <source>
        <dbReference type="ARBA" id="ARBA00022989"/>
    </source>
</evidence>
<dbReference type="RefSeq" id="WP_066602395.1">
    <property type="nucleotide sequence ID" value="NZ_CP014230.1"/>
</dbReference>
<evidence type="ECO:0000256" key="4">
    <source>
        <dbReference type="ARBA" id="ARBA00022692"/>
    </source>
</evidence>
<sequence>MKRNGKIFSPVFLPVYFFALAILAGAALLHSPPARAEQGVFWLDGFSHAVSAFCNAGFALYPGSMTRYADNFSVNIVLMTLIICGGLGFYVLVGLPGFFRRAGQQRETF</sequence>
<dbReference type="GO" id="GO:0005886">
    <property type="term" value="C:plasma membrane"/>
    <property type="evidence" value="ECO:0007669"/>
    <property type="project" value="UniProtKB-SubCell"/>
</dbReference>
<evidence type="ECO:0000256" key="2">
    <source>
        <dbReference type="ARBA" id="ARBA00022448"/>
    </source>
</evidence>
<feature type="transmembrane region" description="Helical" evidence="8">
    <location>
        <begin position="46"/>
        <end position="64"/>
    </location>
</feature>
<keyword evidence="2" id="KW-0813">Transport</keyword>
<name>A0A0X8JP21_9BACT</name>
<evidence type="ECO:0000256" key="3">
    <source>
        <dbReference type="ARBA" id="ARBA00022475"/>
    </source>
</evidence>
<keyword evidence="3" id="KW-1003">Cell membrane</keyword>
<dbReference type="PANTHER" id="PTHR32024">
    <property type="entry name" value="TRK SYSTEM POTASSIUM UPTAKE PROTEIN TRKG-RELATED"/>
    <property type="match status" value="1"/>
</dbReference>
<feature type="transmembrane region" description="Helical" evidence="8">
    <location>
        <begin position="76"/>
        <end position="99"/>
    </location>
</feature>
<dbReference type="STRING" id="888061.AXF15_01575"/>
<dbReference type="EMBL" id="CP014230">
    <property type="protein sequence ID" value="AMD91933.1"/>
    <property type="molecule type" value="Genomic_DNA"/>
</dbReference>
<keyword evidence="5 8" id="KW-1133">Transmembrane helix</keyword>
<evidence type="ECO:0000256" key="6">
    <source>
        <dbReference type="ARBA" id="ARBA00023065"/>
    </source>
</evidence>
<comment type="subcellular location">
    <subcellularLocation>
        <location evidence="1">Cell membrane</location>
        <topology evidence="1">Multi-pass membrane protein</topology>
    </subcellularLocation>
</comment>
<evidence type="ECO:0000256" key="7">
    <source>
        <dbReference type="ARBA" id="ARBA00023136"/>
    </source>
</evidence>
<dbReference type="AlphaFoldDB" id="A0A0X8JP21"/>
<dbReference type="Proteomes" id="UP000063964">
    <property type="component" value="Chromosome"/>
</dbReference>
<dbReference type="KEGG" id="doa:AXF15_01575"/>
<evidence type="ECO:0000256" key="8">
    <source>
        <dbReference type="SAM" id="Phobius"/>
    </source>
</evidence>
<dbReference type="GO" id="GO:0008324">
    <property type="term" value="F:monoatomic cation transmembrane transporter activity"/>
    <property type="evidence" value="ECO:0007669"/>
    <property type="project" value="InterPro"/>
</dbReference>
<keyword evidence="4 8" id="KW-0812">Transmembrane</keyword>
<keyword evidence="10" id="KW-1185">Reference proteome</keyword>
<gene>
    <name evidence="9" type="ORF">AXF15_01575</name>
</gene>
<organism evidence="9 10">
    <name type="scientific">Desulfomicrobium orale DSM 12838</name>
    <dbReference type="NCBI Taxonomy" id="888061"/>
    <lineage>
        <taxon>Bacteria</taxon>
        <taxon>Pseudomonadati</taxon>
        <taxon>Thermodesulfobacteriota</taxon>
        <taxon>Desulfovibrionia</taxon>
        <taxon>Desulfovibrionales</taxon>
        <taxon>Desulfomicrobiaceae</taxon>
        <taxon>Desulfomicrobium</taxon>
    </lineage>
</organism>